<accession>B6YRB3</accession>
<keyword evidence="8" id="KW-1185">Reference proteome</keyword>
<evidence type="ECO:0000256" key="6">
    <source>
        <dbReference type="RuleBase" id="RU362118"/>
    </source>
</evidence>
<dbReference type="STRING" id="511995.CFPG_472"/>
<name>B6YRB3_AZOPC</name>
<proteinExistence type="inferred from homology"/>
<keyword evidence="4 5" id="KW-0663">Pyridoxal phosphate</keyword>
<reference evidence="8" key="1">
    <citation type="journal article" date="2008" name="Science">
        <title>Genome of an endosymbiont coupling N2 fixation to cellulolysis within RT protist cells in termite gut.</title>
        <authorList>
            <person name="Hongoh Y."/>
            <person name="Sharma V.K."/>
            <person name="Prakash T."/>
            <person name="Noda S."/>
            <person name="Toh H."/>
            <person name="Taylor T.D."/>
            <person name="Kudo T."/>
            <person name="Sakaki Y."/>
            <person name="Toyoda A."/>
            <person name="Hattori M."/>
            <person name="Ohkuma M."/>
        </authorList>
    </citation>
    <scope>NUCLEOTIDE SEQUENCE [LARGE SCALE GENOMIC DNA]</scope>
</reference>
<comment type="similarity">
    <text evidence="2 6">Belongs to the trans-sulfuration enzymes family.</text>
</comment>
<dbReference type="CDD" id="cd00614">
    <property type="entry name" value="CGS_like"/>
    <property type="match status" value="1"/>
</dbReference>
<evidence type="ECO:0000256" key="5">
    <source>
        <dbReference type="PIRSR" id="PIRSR001434-2"/>
    </source>
</evidence>
<dbReference type="KEGG" id="aps:CFPG_472"/>
<dbReference type="InterPro" id="IPR015424">
    <property type="entry name" value="PyrdxlP-dep_Trfase"/>
</dbReference>
<dbReference type="AlphaFoldDB" id="B6YRB3"/>
<dbReference type="InterPro" id="IPR006235">
    <property type="entry name" value="OAc-hSer/O-AcSer_sulfhydrylase"/>
</dbReference>
<dbReference type="GO" id="GO:0003961">
    <property type="term" value="F:O-acetylhomoserine aminocarboxypropyltransferase activity"/>
    <property type="evidence" value="ECO:0007669"/>
    <property type="project" value="TreeGrafter"/>
</dbReference>
<dbReference type="SUPFAM" id="SSF53383">
    <property type="entry name" value="PLP-dependent transferases"/>
    <property type="match status" value="1"/>
</dbReference>
<dbReference type="InterPro" id="IPR015421">
    <property type="entry name" value="PyrdxlP-dep_Trfase_major"/>
</dbReference>
<evidence type="ECO:0000313" key="7">
    <source>
        <dbReference type="EMBL" id="BAG83735.1"/>
    </source>
</evidence>
<sequence length="436" mass="48154">MDMEKNKLRFETLQIHAGQEVDKTTHARALPIYQTSSYVFEDAKDGADLFGLRKFGNIYTRLQNPTTDVFERRVAALEGGVTGLATSSGQSAQFIALNNILQVGDNLVSTSHLYGGTYNQFKSQFKRLGIEVRFSPNDNPAEFEKHIDKNTKAIYLETIGNPELNVPDFDAIASVARIHDIPLIVDNTFGAGGYLFRPIEHGASIVVHSATKWIGGHGTSVGGVIVDSGTFNWGNGKFPTFTEPSDSYHGLVFWDAFGMDSPFGNIAFNVRARVEGLRDWGNTISPFNSFLLVQGIETLSLRLERHVQNAQILAEWLEQHSKIEYVNYPGLKNSKYYDLAKKYFPKGTGAVLTFKIKGNPSNADKLIDNVKLLSHLANVGDAKSLIIHPAATTHEQLSPEEQKSTGVKLGLLRISVGIENIEDIKDDIQQALDKIA</sequence>
<dbReference type="Gene3D" id="3.40.640.10">
    <property type="entry name" value="Type I PLP-dependent aspartate aminotransferase-like (Major domain)"/>
    <property type="match status" value="1"/>
</dbReference>
<dbReference type="HOGENOM" id="CLU_018986_4_0_10"/>
<dbReference type="GO" id="GO:0019346">
    <property type="term" value="P:transsulfuration"/>
    <property type="evidence" value="ECO:0007669"/>
    <property type="project" value="InterPro"/>
</dbReference>
<dbReference type="FunFam" id="3.40.640.10:FF:000035">
    <property type="entry name" value="O-succinylhomoserine sulfhydrylase"/>
    <property type="match status" value="1"/>
</dbReference>
<dbReference type="PIRSF" id="PIRSF001434">
    <property type="entry name" value="CGS"/>
    <property type="match status" value="1"/>
</dbReference>
<dbReference type="GO" id="GO:0071269">
    <property type="term" value="P:L-homocysteine biosynthetic process"/>
    <property type="evidence" value="ECO:0007669"/>
    <property type="project" value="TreeGrafter"/>
</dbReference>
<dbReference type="NCBIfam" id="TIGR01326">
    <property type="entry name" value="OAH_OAS_sulfhy"/>
    <property type="match status" value="1"/>
</dbReference>
<dbReference type="GO" id="GO:0005737">
    <property type="term" value="C:cytoplasm"/>
    <property type="evidence" value="ECO:0007669"/>
    <property type="project" value="TreeGrafter"/>
</dbReference>
<dbReference type="Pfam" id="PF01053">
    <property type="entry name" value="Cys_Met_Meta_PP"/>
    <property type="match status" value="1"/>
</dbReference>
<dbReference type="InterPro" id="IPR000277">
    <property type="entry name" value="Cys/Met-Metab_PyrdxlP-dep_enz"/>
</dbReference>
<evidence type="ECO:0000313" key="8">
    <source>
        <dbReference type="Proteomes" id="UP000000723"/>
    </source>
</evidence>
<dbReference type="InterPro" id="IPR015422">
    <property type="entry name" value="PyrdxlP-dep_Trfase_small"/>
</dbReference>
<evidence type="ECO:0000256" key="4">
    <source>
        <dbReference type="ARBA" id="ARBA00022898"/>
    </source>
</evidence>
<dbReference type="PANTHER" id="PTHR43797">
    <property type="entry name" value="HOMOCYSTEINE/CYSTEINE SYNTHASE"/>
    <property type="match status" value="1"/>
</dbReference>
<evidence type="ECO:0000256" key="1">
    <source>
        <dbReference type="ARBA" id="ARBA00001933"/>
    </source>
</evidence>
<dbReference type="OrthoDB" id="9803729at2"/>
<evidence type="ECO:0000256" key="3">
    <source>
        <dbReference type="ARBA" id="ARBA00022679"/>
    </source>
</evidence>
<gene>
    <name evidence="7" type="ordered locus">CFPG_472</name>
</gene>
<feature type="modified residue" description="N6-(pyridoxal phosphate)lysine" evidence="5">
    <location>
        <position position="212"/>
    </location>
</feature>
<dbReference type="GO" id="GO:0006535">
    <property type="term" value="P:cysteine biosynthetic process from serine"/>
    <property type="evidence" value="ECO:0007669"/>
    <property type="project" value="TreeGrafter"/>
</dbReference>
<dbReference type="PANTHER" id="PTHR43797:SF2">
    <property type="entry name" value="HOMOCYSTEINE_CYSTEINE SYNTHASE"/>
    <property type="match status" value="1"/>
</dbReference>
<dbReference type="Gene3D" id="3.90.1150.10">
    <property type="entry name" value="Aspartate Aminotransferase, domain 1"/>
    <property type="match status" value="1"/>
</dbReference>
<evidence type="ECO:0000256" key="2">
    <source>
        <dbReference type="ARBA" id="ARBA00009077"/>
    </source>
</evidence>
<dbReference type="GO" id="GO:0004124">
    <property type="term" value="F:cysteine synthase activity"/>
    <property type="evidence" value="ECO:0007669"/>
    <property type="project" value="TreeGrafter"/>
</dbReference>
<comment type="cofactor">
    <cofactor evidence="1 6">
        <name>pyridoxal 5'-phosphate</name>
        <dbReference type="ChEBI" id="CHEBI:597326"/>
    </cofactor>
</comment>
<dbReference type="GO" id="GO:0030170">
    <property type="term" value="F:pyridoxal phosphate binding"/>
    <property type="evidence" value="ECO:0007669"/>
    <property type="project" value="InterPro"/>
</dbReference>
<organism evidence="7 8">
    <name type="scientific">Azobacteroides pseudotrichonymphae genomovar. CFP2</name>
    <dbReference type="NCBI Taxonomy" id="511995"/>
    <lineage>
        <taxon>Bacteria</taxon>
        <taxon>Pseudomonadati</taxon>
        <taxon>Bacteroidota</taxon>
        <taxon>Bacteroidia</taxon>
        <taxon>Bacteroidales</taxon>
        <taxon>Candidatus Azobacteroides</taxon>
    </lineage>
</organism>
<keyword evidence="3" id="KW-0808">Transferase</keyword>
<protein>
    <submittedName>
        <fullName evidence="7">O-acetylhomoserine (Thiol)-lyase</fullName>
    </submittedName>
</protein>
<dbReference type="eggNOG" id="COG2873">
    <property type="taxonomic scope" value="Bacteria"/>
</dbReference>
<dbReference type="Proteomes" id="UP000000723">
    <property type="component" value="Chromosome"/>
</dbReference>
<dbReference type="EMBL" id="AP010656">
    <property type="protein sequence ID" value="BAG83735.1"/>
    <property type="molecule type" value="Genomic_DNA"/>
</dbReference>